<sequence>MTDPAANPLSSLERHESLAERAYQQIRESIASGALAPGQKVTERNLAFLLGVSPTPVREALRRLEQEHLIERLSTRSLAVAKHSTETMQELLYAESLLRGALARFATEKITDEAIEELARIVEELGGEESIADVEVAQQIADRFDAVLRHAAGNASLDSLASSAGVFSRARRIRAIEHRSPEEREARLQLHREIVAALRARDADRVERLTREQVESSRRLLSSSDLD</sequence>
<dbReference type="EMBL" id="JBHSQK010000110">
    <property type="protein sequence ID" value="MFC5952584.1"/>
    <property type="molecule type" value="Genomic_DNA"/>
</dbReference>
<keyword evidence="3" id="KW-0804">Transcription</keyword>
<protein>
    <submittedName>
        <fullName evidence="5">GntR family transcriptional regulator</fullName>
    </submittedName>
</protein>
<evidence type="ECO:0000256" key="1">
    <source>
        <dbReference type="ARBA" id="ARBA00023015"/>
    </source>
</evidence>
<accession>A0ABW1II65</accession>
<dbReference type="RefSeq" id="WP_379571606.1">
    <property type="nucleotide sequence ID" value="NZ_JBHSQK010000110.1"/>
</dbReference>
<feature type="domain" description="HTH gntR-type" evidence="4">
    <location>
        <begin position="16"/>
        <end position="83"/>
    </location>
</feature>
<proteinExistence type="predicted"/>
<dbReference type="InterPro" id="IPR000524">
    <property type="entry name" value="Tscrpt_reg_HTH_GntR"/>
</dbReference>
<dbReference type="Gene3D" id="1.10.10.10">
    <property type="entry name" value="Winged helix-like DNA-binding domain superfamily/Winged helix DNA-binding domain"/>
    <property type="match status" value="1"/>
</dbReference>
<evidence type="ECO:0000256" key="2">
    <source>
        <dbReference type="ARBA" id="ARBA00023125"/>
    </source>
</evidence>
<evidence type="ECO:0000259" key="4">
    <source>
        <dbReference type="PROSITE" id="PS50949"/>
    </source>
</evidence>
<dbReference type="Pfam" id="PF07729">
    <property type="entry name" value="FCD"/>
    <property type="match status" value="1"/>
</dbReference>
<organism evidence="5 6">
    <name type="scientific">Pseudonocardia lutea</name>
    <dbReference type="NCBI Taxonomy" id="2172015"/>
    <lineage>
        <taxon>Bacteria</taxon>
        <taxon>Bacillati</taxon>
        <taxon>Actinomycetota</taxon>
        <taxon>Actinomycetes</taxon>
        <taxon>Pseudonocardiales</taxon>
        <taxon>Pseudonocardiaceae</taxon>
        <taxon>Pseudonocardia</taxon>
    </lineage>
</organism>
<keyword evidence="1" id="KW-0805">Transcription regulation</keyword>
<keyword evidence="2" id="KW-0238">DNA-binding</keyword>
<evidence type="ECO:0000313" key="5">
    <source>
        <dbReference type="EMBL" id="MFC5952584.1"/>
    </source>
</evidence>
<dbReference type="PROSITE" id="PS50949">
    <property type="entry name" value="HTH_GNTR"/>
    <property type="match status" value="1"/>
</dbReference>
<dbReference type="SUPFAM" id="SSF48008">
    <property type="entry name" value="GntR ligand-binding domain-like"/>
    <property type="match status" value="1"/>
</dbReference>
<evidence type="ECO:0000256" key="3">
    <source>
        <dbReference type="ARBA" id="ARBA00023163"/>
    </source>
</evidence>
<dbReference type="CDD" id="cd07377">
    <property type="entry name" value="WHTH_GntR"/>
    <property type="match status" value="1"/>
</dbReference>
<comment type="caution">
    <text evidence="5">The sequence shown here is derived from an EMBL/GenBank/DDBJ whole genome shotgun (WGS) entry which is preliminary data.</text>
</comment>
<evidence type="ECO:0000313" key="6">
    <source>
        <dbReference type="Proteomes" id="UP001596119"/>
    </source>
</evidence>
<dbReference type="InterPro" id="IPR036388">
    <property type="entry name" value="WH-like_DNA-bd_sf"/>
</dbReference>
<dbReference type="SMART" id="SM00895">
    <property type="entry name" value="FCD"/>
    <property type="match status" value="1"/>
</dbReference>
<name>A0ABW1II65_9PSEU</name>
<gene>
    <name evidence="5" type="ORF">ACFQH9_30425</name>
</gene>
<dbReference type="InterPro" id="IPR011711">
    <property type="entry name" value="GntR_C"/>
</dbReference>
<dbReference type="PANTHER" id="PTHR43537:SF24">
    <property type="entry name" value="GLUCONATE OPERON TRANSCRIPTIONAL REPRESSOR"/>
    <property type="match status" value="1"/>
</dbReference>
<reference evidence="6" key="1">
    <citation type="journal article" date="2019" name="Int. J. Syst. Evol. Microbiol.">
        <title>The Global Catalogue of Microorganisms (GCM) 10K type strain sequencing project: providing services to taxonomists for standard genome sequencing and annotation.</title>
        <authorList>
            <consortium name="The Broad Institute Genomics Platform"/>
            <consortium name="The Broad Institute Genome Sequencing Center for Infectious Disease"/>
            <person name="Wu L."/>
            <person name="Ma J."/>
        </authorList>
    </citation>
    <scope>NUCLEOTIDE SEQUENCE [LARGE SCALE GENOMIC DNA]</scope>
    <source>
        <strain evidence="6">CGMCC 4.7397</strain>
    </source>
</reference>
<dbReference type="PANTHER" id="PTHR43537">
    <property type="entry name" value="TRANSCRIPTIONAL REGULATOR, GNTR FAMILY"/>
    <property type="match status" value="1"/>
</dbReference>
<dbReference type="SUPFAM" id="SSF46785">
    <property type="entry name" value="Winged helix' DNA-binding domain"/>
    <property type="match status" value="1"/>
</dbReference>
<dbReference type="Gene3D" id="1.20.120.530">
    <property type="entry name" value="GntR ligand-binding domain-like"/>
    <property type="match status" value="1"/>
</dbReference>
<dbReference type="InterPro" id="IPR008920">
    <property type="entry name" value="TF_FadR/GntR_C"/>
</dbReference>
<keyword evidence="6" id="KW-1185">Reference proteome</keyword>
<dbReference type="Pfam" id="PF00392">
    <property type="entry name" value="GntR"/>
    <property type="match status" value="1"/>
</dbReference>
<dbReference type="InterPro" id="IPR036390">
    <property type="entry name" value="WH_DNA-bd_sf"/>
</dbReference>
<dbReference type="SMART" id="SM00345">
    <property type="entry name" value="HTH_GNTR"/>
    <property type="match status" value="1"/>
</dbReference>
<dbReference type="Proteomes" id="UP001596119">
    <property type="component" value="Unassembled WGS sequence"/>
</dbReference>